<name>C0GD28_DETAL</name>
<dbReference type="Proteomes" id="UP000006443">
    <property type="component" value="Unassembled WGS sequence"/>
</dbReference>
<dbReference type="RefSeq" id="WP_008514318.1">
    <property type="nucleotide sequence ID" value="NZ_ACJM01000001.1"/>
</dbReference>
<reference evidence="1 2" key="1">
    <citation type="submission" date="2009-02" db="EMBL/GenBank/DDBJ databases">
        <title>Sequencing of the draft genome and assembly of Dethiobacter alkaliphilus AHT 1.</title>
        <authorList>
            <consortium name="US DOE Joint Genome Institute (JGI-PGF)"/>
            <person name="Lucas S."/>
            <person name="Copeland A."/>
            <person name="Lapidus A."/>
            <person name="Glavina del Rio T."/>
            <person name="Dalin E."/>
            <person name="Tice H."/>
            <person name="Bruce D."/>
            <person name="Goodwin L."/>
            <person name="Pitluck S."/>
            <person name="Larimer F."/>
            <person name="Land M.L."/>
            <person name="Hauser L."/>
            <person name="Muyzer G."/>
        </authorList>
    </citation>
    <scope>NUCLEOTIDE SEQUENCE [LARGE SCALE GENOMIC DNA]</scope>
    <source>
        <strain evidence="1 2">AHT 1</strain>
    </source>
</reference>
<dbReference type="EMBL" id="ACJM01000001">
    <property type="protein sequence ID" value="EEG79113.1"/>
    <property type="molecule type" value="Genomic_DNA"/>
</dbReference>
<dbReference type="AlphaFoldDB" id="C0GD28"/>
<evidence type="ECO:0000313" key="1">
    <source>
        <dbReference type="EMBL" id="EEG79113.1"/>
    </source>
</evidence>
<gene>
    <name evidence="1" type="ORF">DealDRAFT_0387</name>
</gene>
<dbReference type="eggNOG" id="ENOG50337Y8">
    <property type="taxonomic scope" value="Bacteria"/>
</dbReference>
<keyword evidence="2" id="KW-1185">Reference proteome</keyword>
<sequence length="341" mass="39067">MPTLRNMIVEFNESLYWEKRAQGLLVGEEEFSLLNQEEISEILDKNIIKSTNKDLLNPQIAEAIAASFEKIKKVDHKVLAKEVYQEFVDYLAGKYGFNIDISDTTSTIIGSPEERWVYLLRETERSEHGQGSMKITEIADKLGCSKRSLELDIKRITLTGFKLLGQNIKLVDEENSVLNMQSTPHPIVLMQNISQILVLLEGLRAMEKVQAYSTFAHYTAINIWNQLTEYAQNKILDALELMGQDANIDWYLNLSSDSNMVNRFLSETKMSETDPMSQLMYLAKNQMPFNLTYQDEKGQQAELQDCTVSFFNPVASEIRLSTPLGEHHLREVKILEIEILT</sequence>
<organism evidence="1 2">
    <name type="scientific">Dethiobacter alkaliphilus AHT 1</name>
    <dbReference type="NCBI Taxonomy" id="555088"/>
    <lineage>
        <taxon>Bacteria</taxon>
        <taxon>Bacillati</taxon>
        <taxon>Bacillota</taxon>
        <taxon>Dethiobacteria</taxon>
        <taxon>Dethiobacterales</taxon>
        <taxon>Dethiobacteraceae</taxon>
        <taxon>Dethiobacter</taxon>
    </lineage>
</organism>
<comment type="caution">
    <text evidence="1">The sequence shown here is derived from an EMBL/GenBank/DDBJ whole genome shotgun (WGS) entry which is preliminary data.</text>
</comment>
<evidence type="ECO:0000313" key="2">
    <source>
        <dbReference type="Proteomes" id="UP000006443"/>
    </source>
</evidence>
<proteinExistence type="predicted"/>
<accession>C0GD28</accession>
<dbReference type="STRING" id="555088.DealDRAFT_0387"/>
<protein>
    <submittedName>
        <fullName evidence="1">Uncharacterized protein</fullName>
    </submittedName>
</protein>